<keyword evidence="2" id="KW-1133">Transmembrane helix</keyword>
<proteinExistence type="predicted"/>
<feature type="compositionally biased region" description="Acidic residues" evidence="1">
    <location>
        <begin position="147"/>
        <end position="159"/>
    </location>
</feature>
<name>A0A1Q3G464_CULTA</name>
<accession>A0A1Q3G464</accession>
<organism evidence="3">
    <name type="scientific">Culex tarsalis</name>
    <name type="common">Encephalitis mosquito</name>
    <dbReference type="NCBI Taxonomy" id="7177"/>
    <lineage>
        <taxon>Eukaryota</taxon>
        <taxon>Metazoa</taxon>
        <taxon>Ecdysozoa</taxon>
        <taxon>Arthropoda</taxon>
        <taxon>Hexapoda</taxon>
        <taxon>Insecta</taxon>
        <taxon>Pterygota</taxon>
        <taxon>Neoptera</taxon>
        <taxon>Endopterygota</taxon>
        <taxon>Diptera</taxon>
        <taxon>Nematocera</taxon>
        <taxon>Culicoidea</taxon>
        <taxon>Culicidae</taxon>
        <taxon>Culicinae</taxon>
        <taxon>Culicini</taxon>
        <taxon>Culex</taxon>
        <taxon>Culex</taxon>
    </lineage>
</organism>
<evidence type="ECO:0000256" key="2">
    <source>
        <dbReference type="SAM" id="Phobius"/>
    </source>
</evidence>
<protein>
    <submittedName>
        <fullName evidence="3">Uncharacterized protein</fullName>
    </submittedName>
</protein>
<keyword evidence="2" id="KW-0812">Transmembrane</keyword>
<reference evidence="3" key="1">
    <citation type="submission" date="2017-01" db="EMBL/GenBank/DDBJ databases">
        <title>A deep insight into the sialotranscriptome of adult male and female Cluex tarsalis mosquitoes.</title>
        <authorList>
            <person name="Ribeiro J.M."/>
            <person name="Moreira F."/>
            <person name="Bernard K.A."/>
            <person name="Calvo E."/>
        </authorList>
    </citation>
    <scope>NUCLEOTIDE SEQUENCE</scope>
    <source>
        <strain evidence="3">Kern County</strain>
        <tissue evidence="3">Salivary glands</tissue>
    </source>
</reference>
<evidence type="ECO:0000256" key="1">
    <source>
        <dbReference type="SAM" id="MobiDB-lite"/>
    </source>
</evidence>
<sequence>MVTPRNESIELAVVKEKHPTASAPPSEEIEKSGSKRSQPRKRCWTVVTLVVVVLVAIGAGTILFYEHLLGWLPAESNGHGPLPEVTEVIRTTSTVPSLVDRGPVIIDPYPDESESRSASTTTEVIFIDSTTDGGSEEKIFIDSKEESVEDSSSEDQTTSDEDHERSSSGDDVTEPRDSDEETSYEEASGSGDGSGDGQE</sequence>
<keyword evidence="2" id="KW-0472">Membrane</keyword>
<feature type="region of interest" description="Disordered" evidence="1">
    <location>
        <begin position="1"/>
        <end position="37"/>
    </location>
</feature>
<feature type="compositionally biased region" description="Basic and acidic residues" evidence="1">
    <location>
        <begin position="160"/>
        <end position="176"/>
    </location>
</feature>
<dbReference type="EMBL" id="GFDL01000454">
    <property type="protein sequence ID" value="JAV34591.1"/>
    <property type="molecule type" value="Transcribed_RNA"/>
</dbReference>
<feature type="transmembrane region" description="Helical" evidence="2">
    <location>
        <begin position="43"/>
        <end position="65"/>
    </location>
</feature>
<evidence type="ECO:0000313" key="3">
    <source>
        <dbReference type="EMBL" id="JAV34591.1"/>
    </source>
</evidence>
<feature type="compositionally biased region" description="Gly residues" evidence="1">
    <location>
        <begin position="190"/>
        <end position="199"/>
    </location>
</feature>
<feature type="compositionally biased region" description="Basic and acidic residues" evidence="1">
    <location>
        <begin position="135"/>
        <end position="146"/>
    </location>
</feature>
<feature type="region of interest" description="Disordered" evidence="1">
    <location>
        <begin position="101"/>
        <end position="199"/>
    </location>
</feature>
<dbReference type="AlphaFoldDB" id="A0A1Q3G464"/>